<proteinExistence type="predicted"/>
<sequence length="58" mass="6405">MEGVEIYCFGIMTYGHAANPDLARLRHLPRQCRAHAGAGRRHCAKGSNRRAWRLGGSA</sequence>
<gene>
    <name evidence="1" type="ORF">MES4922_160106</name>
</gene>
<reference evidence="1" key="1">
    <citation type="submission" date="2022-03" db="EMBL/GenBank/DDBJ databases">
        <authorList>
            <person name="Brunel B."/>
        </authorList>
    </citation>
    <scope>NUCLEOTIDE SEQUENCE</scope>
    <source>
        <strain evidence="1">STM4922sample</strain>
    </source>
</reference>
<dbReference type="EMBL" id="CAKXZS010000008">
    <property type="protein sequence ID" value="CAH2396257.1"/>
    <property type="molecule type" value="Genomic_DNA"/>
</dbReference>
<dbReference type="Proteomes" id="UP001152604">
    <property type="component" value="Unassembled WGS sequence"/>
</dbReference>
<organism evidence="1 2">
    <name type="scientific">Mesorhizobium ventifaucium</name>
    <dbReference type="NCBI Taxonomy" id="666020"/>
    <lineage>
        <taxon>Bacteria</taxon>
        <taxon>Pseudomonadati</taxon>
        <taxon>Pseudomonadota</taxon>
        <taxon>Alphaproteobacteria</taxon>
        <taxon>Hyphomicrobiales</taxon>
        <taxon>Phyllobacteriaceae</taxon>
        <taxon>Mesorhizobium</taxon>
    </lineage>
</organism>
<keyword evidence="2" id="KW-1185">Reference proteome</keyword>
<evidence type="ECO:0000313" key="1">
    <source>
        <dbReference type="EMBL" id="CAH2396257.1"/>
    </source>
</evidence>
<accession>A0ABM9DI35</accession>
<comment type="caution">
    <text evidence="1">The sequence shown here is derived from an EMBL/GenBank/DDBJ whole genome shotgun (WGS) entry which is preliminary data.</text>
</comment>
<name>A0ABM9DI35_9HYPH</name>
<protein>
    <recommendedName>
        <fullName evidence="3">Flavodoxin-like domain-containing protein</fullName>
    </recommendedName>
</protein>
<evidence type="ECO:0008006" key="3">
    <source>
        <dbReference type="Google" id="ProtNLM"/>
    </source>
</evidence>
<evidence type="ECO:0000313" key="2">
    <source>
        <dbReference type="Proteomes" id="UP001152604"/>
    </source>
</evidence>